<dbReference type="PANTHER" id="PTHR33219:SF14">
    <property type="entry name" value="PROTEIN COFACTOR ASSEMBLY OF COMPLEX C SUBUNIT B CCB3, CHLOROPLASTIC-RELATED"/>
    <property type="match status" value="1"/>
</dbReference>
<dbReference type="PANTHER" id="PTHR33219">
    <property type="entry name" value="YLMG HOMOLOG PROTEIN 2, CHLOROPLASTIC"/>
    <property type="match status" value="1"/>
</dbReference>
<evidence type="ECO:0000256" key="2">
    <source>
        <dbReference type="SAM" id="Phobius"/>
    </source>
</evidence>
<evidence type="ECO:0000256" key="1">
    <source>
        <dbReference type="ARBA" id="ARBA00010894"/>
    </source>
</evidence>
<evidence type="ECO:0000313" key="3">
    <source>
        <dbReference type="EMBL" id="NBI34820.1"/>
    </source>
</evidence>
<dbReference type="GO" id="GO:0016020">
    <property type="term" value="C:membrane"/>
    <property type="evidence" value="ECO:0007669"/>
    <property type="project" value="InterPro"/>
</dbReference>
<gene>
    <name evidence="3" type="ORF">D1639_07215</name>
</gene>
<dbReference type="EMBL" id="QWKH01000048">
    <property type="protein sequence ID" value="NBI34820.1"/>
    <property type="molecule type" value="Genomic_DNA"/>
</dbReference>
<reference evidence="3" key="1">
    <citation type="submission" date="2018-08" db="EMBL/GenBank/DDBJ databases">
        <title>Murine metabolic-syndrome-specific gut microbial biobank.</title>
        <authorList>
            <person name="Liu C."/>
        </authorList>
    </citation>
    <scope>NUCLEOTIDE SEQUENCE [LARGE SCALE GENOMIC DNA]</scope>
    <source>
        <strain evidence="3">Z82</strain>
    </source>
</reference>
<name>A0A7C9JE17_9BACT</name>
<sequence length="86" mass="9389">MSGLILALGEAYSLIIIVYVLLSWLPTDRGILKDVNDVLARVCDPYLNLFKRIVPPIGGMVDISPIFALLILQFGCGLLARLLSGF</sequence>
<dbReference type="InterPro" id="IPR003425">
    <property type="entry name" value="CCB3/YggT"/>
</dbReference>
<proteinExistence type="inferred from homology"/>
<protein>
    <submittedName>
        <fullName evidence="3">YggT family protein</fullName>
    </submittedName>
</protein>
<comment type="caution">
    <text evidence="3">The sequence shown here is derived from an EMBL/GenBank/DDBJ whole genome shotgun (WGS) entry which is preliminary data.</text>
</comment>
<comment type="similarity">
    <text evidence="1">Belongs to the YggT family.</text>
</comment>
<keyword evidence="2" id="KW-0472">Membrane</keyword>
<dbReference type="Pfam" id="PF02325">
    <property type="entry name" value="CCB3_YggT"/>
    <property type="match status" value="1"/>
</dbReference>
<feature type="transmembrane region" description="Helical" evidence="2">
    <location>
        <begin position="63"/>
        <end position="83"/>
    </location>
</feature>
<feature type="transmembrane region" description="Helical" evidence="2">
    <location>
        <begin position="5"/>
        <end position="25"/>
    </location>
</feature>
<dbReference type="AlphaFoldDB" id="A0A7C9JE17"/>
<keyword evidence="2" id="KW-1133">Transmembrane helix</keyword>
<keyword evidence="2" id="KW-0812">Transmembrane</keyword>
<organism evidence="3">
    <name type="scientific">Muribaculaceae bacterium Z82</name>
    <dbReference type="NCBI Taxonomy" id="2304548"/>
    <lineage>
        <taxon>Bacteria</taxon>
        <taxon>Pseudomonadati</taxon>
        <taxon>Bacteroidota</taxon>
        <taxon>Bacteroidia</taxon>
        <taxon>Bacteroidales</taxon>
        <taxon>Muribaculaceae</taxon>
    </lineage>
</organism>
<accession>A0A7C9JE17</accession>